<dbReference type="GO" id="GO:0016020">
    <property type="term" value="C:membrane"/>
    <property type="evidence" value="ECO:0007669"/>
    <property type="project" value="TreeGrafter"/>
</dbReference>
<dbReference type="OMA" id="TEHACGA"/>
<dbReference type="GO" id="GO:0045296">
    <property type="term" value="F:cadherin binding"/>
    <property type="evidence" value="ECO:0007669"/>
    <property type="project" value="TreeGrafter"/>
</dbReference>
<feature type="coiled-coil region" evidence="11">
    <location>
        <begin position="158"/>
        <end position="192"/>
    </location>
</feature>
<dbReference type="Pfam" id="PF23160">
    <property type="entry name" value="Spectrin_1st_PEPL"/>
    <property type="match status" value="1"/>
</dbReference>
<dbReference type="InterPro" id="IPR055419">
    <property type="entry name" value="Spectrin_PEPL/EVPL"/>
</dbReference>
<evidence type="ECO:0000256" key="1">
    <source>
        <dbReference type="ARBA" id="ARBA00004282"/>
    </source>
</evidence>
<dbReference type="GO" id="GO:0042060">
    <property type="term" value="P:wound healing"/>
    <property type="evidence" value="ECO:0007669"/>
    <property type="project" value="TreeGrafter"/>
</dbReference>
<keyword evidence="4 10" id="KW-0728">SH3 domain</keyword>
<dbReference type="Gene3D" id="1.20.58.60">
    <property type="match status" value="4"/>
</dbReference>
<dbReference type="InterPro" id="IPR041615">
    <property type="entry name" value="Desmoplakin_SH3"/>
</dbReference>
<evidence type="ECO:0000256" key="7">
    <source>
        <dbReference type="ARBA" id="ARBA00022737"/>
    </source>
</evidence>
<keyword evidence="9 11" id="KW-0175">Coiled coil</keyword>
<dbReference type="GO" id="GO:0005737">
    <property type="term" value="C:cytoplasm"/>
    <property type="evidence" value="ECO:0007669"/>
    <property type="project" value="UniProtKB-SubCell"/>
</dbReference>
<keyword evidence="7" id="KW-0677">Repeat</keyword>
<reference evidence="14" key="2">
    <citation type="submission" date="2025-09" db="UniProtKB">
        <authorList>
            <consortium name="Ensembl"/>
        </authorList>
    </citation>
    <scope>IDENTIFICATION</scope>
</reference>
<dbReference type="GeneTree" id="ENSGT00940000153578"/>
<dbReference type="Gene3D" id="3.30.160.780">
    <property type="match status" value="1"/>
</dbReference>
<dbReference type="Pfam" id="PF00681">
    <property type="entry name" value="Plectin"/>
    <property type="match status" value="2"/>
</dbReference>
<evidence type="ECO:0000256" key="10">
    <source>
        <dbReference type="PROSITE-ProRule" id="PRU00192"/>
    </source>
</evidence>
<feature type="domain" description="SH3" evidence="13">
    <location>
        <begin position="381"/>
        <end position="438"/>
    </location>
</feature>
<dbReference type="InterPro" id="IPR018159">
    <property type="entry name" value="Spectrin/alpha-actinin"/>
</dbReference>
<dbReference type="GO" id="GO:0005882">
    <property type="term" value="C:intermediate filament"/>
    <property type="evidence" value="ECO:0007669"/>
    <property type="project" value="TreeGrafter"/>
</dbReference>
<comment type="similarity">
    <text evidence="3">Belongs to the plakin or cytolinker family.</text>
</comment>
<dbReference type="Gene3D" id="2.30.30.40">
    <property type="entry name" value="SH3 Domains"/>
    <property type="match status" value="1"/>
</dbReference>
<keyword evidence="5" id="KW-0963">Cytoplasm</keyword>
<evidence type="ECO:0000256" key="6">
    <source>
        <dbReference type="ARBA" id="ARBA00022553"/>
    </source>
</evidence>
<dbReference type="Proteomes" id="UP000694388">
    <property type="component" value="Unplaced"/>
</dbReference>
<dbReference type="Pfam" id="PF17902">
    <property type="entry name" value="SH3_10"/>
    <property type="match status" value="1"/>
</dbReference>
<dbReference type="GO" id="GO:0070161">
    <property type="term" value="C:anchoring junction"/>
    <property type="evidence" value="ECO:0007669"/>
    <property type="project" value="UniProtKB-SubCell"/>
</dbReference>
<evidence type="ECO:0000256" key="8">
    <source>
        <dbReference type="ARBA" id="ARBA00022949"/>
    </source>
</evidence>
<dbReference type="GO" id="GO:0045104">
    <property type="term" value="P:intermediate filament cytoskeleton organization"/>
    <property type="evidence" value="ECO:0007669"/>
    <property type="project" value="InterPro"/>
</dbReference>
<dbReference type="PROSITE" id="PS50002">
    <property type="entry name" value="SH3"/>
    <property type="match status" value="1"/>
</dbReference>
<feature type="coiled-coil region" evidence="11">
    <location>
        <begin position="917"/>
        <end position="958"/>
    </location>
</feature>
<dbReference type="CDD" id="cd00176">
    <property type="entry name" value="SPEC"/>
    <property type="match status" value="1"/>
</dbReference>
<sequence length="1663" mass="188931">MTTPKVTLEELVLRVQTAGDEAEKHIIIAETEIQQDIKNLEAKKALKNAQHTLEELKKAEEIVGSPITADIQQITTDGHAQAKLITMDIDLLRAHIADLLTNHNELYKENKIPEVTWGEHLLTKIQHKRVCMFRQPFAVDLVRLEEQLAANIMFQHDVKALADEVEKEKETNTEVEKEYASLVEEANKYDKHLNDLHKFMKKCTRELIWLDTQQTERLHIDWSDRNTEYDSRALLHQRTLVNDVVDEEKNISVLQQEGKKFVEANHPAKQTIEVYLGAIDSDWNHFLNFLVAEEVHLEALKQYHTLRNIIQRKLGWLGRQDIELKRHFTPEPGDHITRIEFLLKDIQNREIELQECEVTVKELKDLANTISPLRLRREQSPNSIPAELVCDFTQDEISFKKGDKVSVNEIDPPEKWLVRLPNEEEMSIQSLFLYLSPPDPSSIELVKGLEEQLKNVMKRQQGLEEKLAARLVVLQGMNVQEMVEEQKAQTLISDLEEMYYILDTQQMSWQGELNHPLDRKDPQADCVLRMTEFEKAHLVIQDVRDRFPQSKDEGENFLGIGNEFPSKSKLTDLIQETSNKLDTVIQIMDGFSYKLIASKSLEGKLKEVAADLEPIENTLLEDHTLPFTPDKTLECKKELQKIEEKLRASKVKLDDASSLLQDSLAAQLKMAAFGVGACLDAGRQEAKLESLYLRHAEATRQSAFRIIQLDLGESKLKVCGSKQDDFVEWLWTFPKAEESIPKTLEEMKTAIEEEEKLVMDIDNKKPQLILLQKSMQDSITCIKDYEKAAERYKIVVETTSNSQSPLTLKGPPSLADGVSGRMKQIVKEFIELSVAHEQRLVYLESLKAMLEELEAKKKEEGAVDSDQQQKAAEEEPEKEDIAEMKEIVEAPEDDVPDEPADAGVQALGEDDDLLAAISKLKNQYNEERQSRRESEEKLNDLQEKIEDFKRSLDTLEEDIEAEDDPFLEPSLTGIEELLEDEKFTVTDPTIPEDVQPDKDTLPAESDYKDVLENLKKQLAEEKRIREETDRHILKLLQDTENARLQQQSETPDAGIAKPTEPKTQTALEKDVENLRQQLQEEKWKNEEADREIRMLRLDIIDLGSKASAQPIYTNAPKEVLRLMKLLEEEKRKVQESEDKLRAMTKAQTAALLPDTQLDKNITQLKDEDPKTLWQELVKESQKRKEAENEIGKLQIQLSMMDSTAATMGTQKHVADILEACNKCKDLETKLDTMRRTTEEDINRTQKILRDALTMAPSSSEDQQIAQITMLLEEETRLRKMKEDEVARQLSRQQGLQSQTDQLQKALGRSGKALKMKEEEVAKLMDQLTKATQNVATQHKEKSQSHMKQRVKVIDPDTGRELTPAQAYQEDLIDWKTFCQLQGQECDWEEVTITGPEGMSTMLHDRKSGNRIDVAEAIHKGLGTQADLDRYRAGNITIVELATKLSGHSGAKNPDGTPAVEETLPVAGVIDVGTGQRLPIRIALSRGLLESNTAHRLLQAQAATGGIVDVADGRRLSLQQAADRGLITWSSIARLSTAQKAYTGFEDPLLSGGRLSVTGALRRGKVTRADALHFLEAQHLTGGLVEPNRIGRVPLQYALNTGLIDRELAAELGDRASHPQDIVDPGTNERVNYAQLLARCSIENYTKMPLIPTKIPPSSPIYHR</sequence>
<evidence type="ECO:0000256" key="4">
    <source>
        <dbReference type="ARBA" id="ARBA00022443"/>
    </source>
</evidence>
<evidence type="ECO:0000256" key="11">
    <source>
        <dbReference type="SAM" id="Coils"/>
    </source>
</evidence>
<feature type="coiled-coil region" evidence="11">
    <location>
        <begin position="1004"/>
        <end position="1031"/>
    </location>
</feature>
<dbReference type="InterPro" id="IPR035915">
    <property type="entry name" value="Plakin_repeat_sf"/>
</dbReference>
<dbReference type="FunFam" id="3.30.160.780:FF:000001">
    <property type="entry name" value="Plectin a"/>
    <property type="match status" value="1"/>
</dbReference>
<evidence type="ECO:0000313" key="15">
    <source>
        <dbReference type="Proteomes" id="UP000694388"/>
    </source>
</evidence>
<dbReference type="SMART" id="SM00250">
    <property type="entry name" value="PLEC"/>
    <property type="match status" value="7"/>
</dbReference>
<keyword evidence="15" id="KW-1185">Reference proteome</keyword>
<dbReference type="InterPro" id="IPR001452">
    <property type="entry name" value="SH3_domain"/>
</dbReference>
<evidence type="ECO:0000256" key="9">
    <source>
        <dbReference type="ARBA" id="ARBA00023054"/>
    </source>
</evidence>
<reference evidence="14" key="1">
    <citation type="submission" date="2025-08" db="UniProtKB">
        <authorList>
            <consortium name="Ensembl"/>
        </authorList>
    </citation>
    <scope>IDENTIFICATION</scope>
</reference>
<feature type="coiled-coil region" evidence="11">
    <location>
        <begin position="30"/>
        <end position="62"/>
    </location>
</feature>
<keyword evidence="8" id="KW-0965">Cell junction</keyword>
<evidence type="ECO:0000256" key="5">
    <source>
        <dbReference type="ARBA" id="ARBA00022490"/>
    </source>
</evidence>
<dbReference type="InterPro" id="IPR043197">
    <property type="entry name" value="Plakin"/>
</dbReference>
<dbReference type="PANTHER" id="PTHR23169:SF7">
    <property type="entry name" value="ENVOPLAKIN"/>
    <property type="match status" value="1"/>
</dbReference>
<feature type="region of interest" description="Disordered" evidence="12">
    <location>
        <begin position="858"/>
        <end position="881"/>
    </location>
</feature>
<proteinExistence type="inferred from homology"/>
<name>A0A8C4WTX6_EPTBU</name>
<dbReference type="PANTHER" id="PTHR23169">
    <property type="entry name" value="ENVOPLAKIN"/>
    <property type="match status" value="1"/>
</dbReference>
<evidence type="ECO:0000256" key="12">
    <source>
        <dbReference type="SAM" id="MobiDB-lite"/>
    </source>
</evidence>
<feature type="region of interest" description="Disordered" evidence="12">
    <location>
        <begin position="1044"/>
        <end position="1066"/>
    </location>
</feature>
<feature type="coiled-coil region" evidence="11">
    <location>
        <begin position="1176"/>
        <end position="1236"/>
    </location>
</feature>
<dbReference type="SMART" id="SM00150">
    <property type="entry name" value="SPEC"/>
    <property type="match status" value="1"/>
</dbReference>
<accession>A0A8C4WTX6</accession>
<evidence type="ECO:0000259" key="13">
    <source>
        <dbReference type="PROSITE" id="PS50002"/>
    </source>
</evidence>
<evidence type="ECO:0000313" key="14">
    <source>
        <dbReference type="Ensembl" id="ENSEBUP00000010578.1"/>
    </source>
</evidence>
<comment type="subcellular location">
    <subcellularLocation>
        <location evidence="1">Cell junction</location>
    </subcellularLocation>
    <subcellularLocation>
        <location evidence="2">Cytoplasm</location>
    </subcellularLocation>
</comment>
<protein>
    <recommendedName>
        <fullName evidence="13">SH3 domain-containing protein</fullName>
    </recommendedName>
</protein>
<dbReference type="Ensembl" id="ENSEBUT00000011128.1">
    <property type="protein sequence ID" value="ENSEBUP00000010578.1"/>
    <property type="gene ID" value="ENSEBUG00000006809.1"/>
</dbReference>
<dbReference type="SUPFAM" id="SSF75399">
    <property type="entry name" value="Plakin repeat"/>
    <property type="match status" value="2"/>
</dbReference>
<dbReference type="GO" id="GO:0005198">
    <property type="term" value="F:structural molecule activity"/>
    <property type="evidence" value="ECO:0007669"/>
    <property type="project" value="TreeGrafter"/>
</dbReference>
<keyword evidence="6" id="KW-0597">Phosphoprotein</keyword>
<dbReference type="SUPFAM" id="SSF46966">
    <property type="entry name" value="Spectrin repeat"/>
    <property type="match status" value="2"/>
</dbReference>
<feature type="region of interest" description="Disordered" evidence="12">
    <location>
        <begin position="982"/>
        <end position="1003"/>
    </location>
</feature>
<evidence type="ECO:0000256" key="2">
    <source>
        <dbReference type="ARBA" id="ARBA00004496"/>
    </source>
</evidence>
<evidence type="ECO:0000256" key="3">
    <source>
        <dbReference type="ARBA" id="ARBA00009109"/>
    </source>
</evidence>
<dbReference type="InterPro" id="IPR001101">
    <property type="entry name" value="Plectin_repeat"/>
</dbReference>
<organism evidence="14 15">
    <name type="scientific">Eptatretus burgeri</name>
    <name type="common">Inshore hagfish</name>
    <dbReference type="NCBI Taxonomy" id="7764"/>
    <lineage>
        <taxon>Eukaryota</taxon>
        <taxon>Metazoa</taxon>
        <taxon>Chordata</taxon>
        <taxon>Craniata</taxon>
        <taxon>Vertebrata</taxon>
        <taxon>Cyclostomata</taxon>
        <taxon>Myxini</taxon>
        <taxon>Myxiniformes</taxon>
        <taxon>Myxinidae</taxon>
        <taxon>Eptatretinae</taxon>
        <taxon>Eptatretus</taxon>
    </lineage>
</organism>
<dbReference type="Gene3D" id="3.90.1290.10">
    <property type="entry name" value="Plakin repeat"/>
    <property type="match status" value="1"/>
</dbReference>